<dbReference type="InterPro" id="IPR029494">
    <property type="entry name" value="DarT"/>
</dbReference>
<dbReference type="RefSeq" id="WP_169154256.1">
    <property type="nucleotide sequence ID" value="NZ_CAWPJE010000387.1"/>
</dbReference>
<comment type="caution">
    <text evidence="8">The sequence shown here is derived from an EMBL/GenBank/DDBJ whole genome shotgun (WGS) entry which is preliminary data.</text>
</comment>
<keyword evidence="9" id="KW-1185">Reference proteome</keyword>
<sequence>MIDSIKREAERRSITRLCHFTPSRNLVHILTGETGILATKHLQKNERSVFTPTDLKRLDGHQGYICCSIQYPNVWYFNTAKSKDILFRDWVVLFINPKYLWLAGTRFCPRNAASAFGSTIAEGEAAFLSMFAQSVSGAGGRTFSRWTNHLACCPTDNQAEVLIPDQIGISDILAIAVPSETQAKNEAVRLDILGISEEKYKFVVAPDLFDKYNLSNLIRSGKRPDETPWKVGEEL</sequence>
<evidence type="ECO:0000313" key="8">
    <source>
        <dbReference type="EMBL" id="NMG18974.1"/>
    </source>
</evidence>
<feature type="domain" description="DarT" evidence="7">
    <location>
        <begin position="15"/>
        <end position="210"/>
    </location>
</feature>
<evidence type="ECO:0000259" key="7">
    <source>
        <dbReference type="PROSITE" id="PS52018"/>
    </source>
</evidence>
<accession>A0ABX1P3R2</accession>
<comment type="similarity">
    <text evidence="6">Belongs to the DarT ADP-ribosyltransferase family.</text>
</comment>
<dbReference type="Pfam" id="PF14487">
    <property type="entry name" value="DarT"/>
    <property type="match status" value="1"/>
</dbReference>
<comment type="caution">
    <text evidence="6">Lacks conserved residue(s) required for the propagation of feature annotation.</text>
</comment>
<evidence type="ECO:0000256" key="6">
    <source>
        <dbReference type="PROSITE-ProRule" id="PRU01362"/>
    </source>
</evidence>
<name>A0ABX1P3R2_9CYAN</name>
<organism evidence="8 9">
    <name type="scientific">Brasilonema bromeliae SPC951</name>
    <dbReference type="NCBI Taxonomy" id="385972"/>
    <lineage>
        <taxon>Bacteria</taxon>
        <taxon>Bacillati</taxon>
        <taxon>Cyanobacteriota</taxon>
        <taxon>Cyanophyceae</taxon>
        <taxon>Nostocales</taxon>
        <taxon>Scytonemataceae</taxon>
        <taxon>Brasilonema</taxon>
        <taxon>Bromeliae group (in: Brasilonema)</taxon>
    </lineage>
</organism>
<keyword evidence="2" id="KW-0328">Glycosyltransferase</keyword>
<reference evidence="8 9" key="1">
    <citation type="submission" date="2018-06" db="EMBL/GenBank/DDBJ databases">
        <title>Comparative genomics of Brasilonema spp. strains.</title>
        <authorList>
            <person name="Alvarenga D.O."/>
            <person name="Fiore M.F."/>
            <person name="Varani A.M."/>
        </authorList>
    </citation>
    <scope>NUCLEOTIDE SEQUENCE [LARGE SCALE GENOMIC DNA]</scope>
    <source>
        <strain evidence="8 9">SPC951</strain>
    </source>
</reference>
<evidence type="ECO:0000313" key="9">
    <source>
        <dbReference type="Proteomes" id="UP000718564"/>
    </source>
</evidence>
<dbReference type="Proteomes" id="UP000718564">
    <property type="component" value="Unassembled WGS sequence"/>
</dbReference>
<proteinExistence type="inferred from homology"/>
<keyword evidence="1 6" id="KW-1277">Toxin-antitoxin system</keyword>
<keyword evidence="4" id="KW-0548">Nucleotidyltransferase</keyword>
<dbReference type="PROSITE" id="PS52018">
    <property type="entry name" value="DART"/>
    <property type="match status" value="1"/>
</dbReference>
<evidence type="ECO:0000256" key="4">
    <source>
        <dbReference type="ARBA" id="ARBA00022695"/>
    </source>
</evidence>
<evidence type="ECO:0000256" key="2">
    <source>
        <dbReference type="ARBA" id="ARBA00022676"/>
    </source>
</evidence>
<evidence type="ECO:0000256" key="5">
    <source>
        <dbReference type="ARBA" id="ARBA00023125"/>
    </source>
</evidence>
<keyword evidence="5 6" id="KW-0238">DNA-binding</keyword>
<keyword evidence="3" id="KW-0808">Transferase</keyword>
<evidence type="ECO:0000256" key="3">
    <source>
        <dbReference type="ARBA" id="ARBA00022679"/>
    </source>
</evidence>
<evidence type="ECO:0000256" key="1">
    <source>
        <dbReference type="ARBA" id="ARBA00022649"/>
    </source>
</evidence>
<dbReference type="EMBL" id="QMEB01000027">
    <property type="protein sequence ID" value="NMG18974.1"/>
    <property type="molecule type" value="Genomic_DNA"/>
</dbReference>
<gene>
    <name evidence="8" type="ORF">DP116_05735</name>
</gene>
<protein>
    <submittedName>
        <fullName evidence="8">DUF4433 domain-containing protein</fullName>
    </submittedName>
</protein>